<dbReference type="RefSeq" id="WP_411160471.1">
    <property type="nucleotide sequence ID" value="NZ_JBJOSA010000028.1"/>
</dbReference>
<keyword evidence="9" id="KW-0812">Transmembrane</keyword>
<dbReference type="SMART" id="SM00388">
    <property type="entry name" value="HisKA"/>
    <property type="match status" value="1"/>
</dbReference>
<evidence type="ECO:0000313" key="12">
    <source>
        <dbReference type="Proteomes" id="UP001628668"/>
    </source>
</evidence>
<evidence type="ECO:0000259" key="10">
    <source>
        <dbReference type="PROSITE" id="PS50109"/>
    </source>
</evidence>
<proteinExistence type="predicted"/>
<dbReference type="CDD" id="cd00082">
    <property type="entry name" value="HisKA"/>
    <property type="match status" value="1"/>
</dbReference>
<dbReference type="InterPro" id="IPR036890">
    <property type="entry name" value="HATPase_C_sf"/>
</dbReference>
<keyword evidence="9" id="KW-1133">Transmembrane helix</keyword>
<evidence type="ECO:0000256" key="5">
    <source>
        <dbReference type="ARBA" id="ARBA00022741"/>
    </source>
</evidence>
<evidence type="ECO:0000256" key="8">
    <source>
        <dbReference type="ARBA" id="ARBA00023012"/>
    </source>
</evidence>
<feature type="transmembrane region" description="Helical" evidence="9">
    <location>
        <begin position="146"/>
        <end position="165"/>
    </location>
</feature>
<dbReference type="InterPro" id="IPR004358">
    <property type="entry name" value="Sig_transdc_His_kin-like_C"/>
</dbReference>
<gene>
    <name evidence="11" type="ORF">ACKA06_19865</name>
</gene>
<comment type="catalytic activity">
    <reaction evidence="1">
        <text>ATP + protein L-histidine = ADP + protein N-phospho-L-histidine.</text>
        <dbReference type="EC" id="2.7.13.3"/>
    </reaction>
</comment>
<sequence>MKELQQRLYKRNYYFIIAAIILLMVMGVVVNNTINFRYIIHAFMVLVVSLCLLLYPRYENAFMRYITVFASTAYLYGLFYLYPETWSGFVLLCFVPALSILFFDRTLFYFSLITNTVLIGFTFTYISIFDQGKAYSYVYTDMTGNIVNFLATQIILFYVFHLSSVRIQKQRMYYEQVQQAERLKTTGQMAAAVAHEIRNPLTVVKGFLQYYQENPDLNQSYKRNFSLMIDELHSAEHVISQFLSIAKPDEEKMASSVEMDIILHDVTELLVSYGLRSSTSIELKVEEGCMVKANPIELKQLFINLIKNAIEASPPNGVISVKVKKQKNEVKILVIDEGRGMTRDEVDALGTPFYSLKSKGTGLGLMICFNIVEKYNGKIRFESSQGEGTTAHVTFPLNTEKGPSFTAEKQ</sequence>
<keyword evidence="7 11" id="KW-0067">ATP-binding</keyword>
<evidence type="ECO:0000256" key="2">
    <source>
        <dbReference type="ARBA" id="ARBA00012438"/>
    </source>
</evidence>
<dbReference type="SUPFAM" id="SSF47384">
    <property type="entry name" value="Homodimeric domain of signal transducing histidine kinase"/>
    <property type="match status" value="1"/>
</dbReference>
<dbReference type="EMBL" id="JBJOSA010000028">
    <property type="protein sequence ID" value="MFL8939046.1"/>
    <property type="molecule type" value="Genomic_DNA"/>
</dbReference>
<dbReference type="PROSITE" id="PS50109">
    <property type="entry name" value="HIS_KIN"/>
    <property type="match status" value="1"/>
</dbReference>
<comment type="caution">
    <text evidence="11">The sequence shown here is derived from an EMBL/GenBank/DDBJ whole genome shotgun (WGS) entry which is preliminary data.</text>
</comment>
<keyword evidence="8" id="KW-0902">Two-component regulatory system</keyword>
<organism evidence="11 12">
    <name type="scientific">Rossellomorea oryzaecorticis</name>
    <dbReference type="NCBI Taxonomy" id="1396505"/>
    <lineage>
        <taxon>Bacteria</taxon>
        <taxon>Bacillati</taxon>
        <taxon>Bacillota</taxon>
        <taxon>Bacilli</taxon>
        <taxon>Bacillales</taxon>
        <taxon>Bacillaceae</taxon>
        <taxon>Rossellomorea</taxon>
    </lineage>
</organism>
<dbReference type="InterPro" id="IPR003661">
    <property type="entry name" value="HisK_dim/P_dom"/>
</dbReference>
<dbReference type="PANTHER" id="PTHR43065:SF10">
    <property type="entry name" value="PEROXIDE STRESS-ACTIVATED HISTIDINE KINASE MAK3"/>
    <property type="match status" value="1"/>
</dbReference>
<evidence type="ECO:0000256" key="7">
    <source>
        <dbReference type="ARBA" id="ARBA00022840"/>
    </source>
</evidence>
<feature type="transmembrane region" description="Helical" evidence="9">
    <location>
        <begin position="12"/>
        <end position="30"/>
    </location>
</feature>
<keyword evidence="4" id="KW-0808">Transferase</keyword>
<evidence type="ECO:0000313" key="11">
    <source>
        <dbReference type="EMBL" id="MFL8939046.1"/>
    </source>
</evidence>
<feature type="transmembrane region" description="Helical" evidence="9">
    <location>
        <begin position="36"/>
        <end position="55"/>
    </location>
</feature>
<feature type="domain" description="Histidine kinase" evidence="10">
    <location>
        <begin position="192"/>
        <end position="399"/>
    </location>
</feature>
<protein>
    <recommendedName>
        <fullName evidence="2">histidine kinase</fullName>
        <ecNumber evidence="2">2.7.13.3</ecNumber>
    </recommendedName>
</protein>
<reference evidence="11 12" key="1">
    <citation type="submission" date="2024-12" db="EMBL/GenBank/DDBJ databases">
        <authorList>
            <person name="Li X."/>
            <person name="Zhang D."/>
        </authorList>
    </citation>
    <scope>NUCLEOTIDE SEQUENCE [LARGE SCALE GENOMIC DNA]</scope>
    <source>
        <strain evidence="11 12">JCM19602</strain>
    </source>
</reference>
<dbReference type="Gene3D" id="1.10.287.130">
    <property type="match status" value="1"/>
</dbReference>
<dbReference type="EC" id="2.7.13.3" evidence="2"/>
<dbReference type="Pfam" id="PF00512">
    <property type="entry name" value="HisKA"/>
    <property type="match status" value="1"/>
</dbReference>
<dbReference type="Gene3D" id="3.30.565.10">
    <property type="entry name" value="Histidine kinase-like ATPase, C-terminal domain"/>
    <property type="match status" value="1"/>
</dbReference>
<feature type="transmembrane region" description="Helical" evidence="9">
    <location>
        <begin position="62"/>
        <end position="80"/>
    </location>
</feature>
<dbReference type="PRINTS" id="PR00344">
    <property type="entry name" value="BCTRLSENSOR"/>
</dbReference>
<feature type="transmembrane region" description="Helical" evidence="9">
    <location>
        <begin position="108"/>
        <end position="126"/>
    </location>
</feature>
<evidence type="ECO:0000256" key="4">
    <source>
        <dbReference type="ARBA" id="ARBA00022679"/>
    </source>
</evidence>
<dbReference type="CDD" id="cd00075">
    <property type="entry name" value="HATPase"/>
    <property type="match status" value="1"/>
</dbReference>
<dbReference type="Proteomes" id="UP001628668">
    <property type="component" value="Unassembled WGS sequence"/>
</dbReference>
<keyword evidence="3" id="KW-0597">Phosphoprotein</keyword>
<dbReference type="InterPro" id="IPR036097">
    <property type="entry name" value="HisK_dim/P_sf"/>
</dbReference>
<evidence type="ECO:0000256" key="9">
    <source>
        <dbReference type="SAM" id="Phobius"/>
    </source>
</evidence>
<dbReference type="InterPro" id="IPR005467">
    <property type="entry name" value="His_kinase_dom"/>
</dbReference>
<evidence type="ECO:0000256" key="3">
    <source>
        <dbReference type="ARBA" id="ARBA00022553"/>
    </source>
</evidence>
<dbReference type="Pfam" id="PF02518">
    <property type="entry name" value="HATPase_c"/>
    <property type="match status" value="1"/>
</dbReference>
<keyword evidence="6" id="KW-0418">Kinase</keyword>
<dbReference type="PANTHER" id="PTHR43065">
    <property type="entry name" value="SENSOR HISTIDINE KINASE"/>
    <property type="match status" value="1"/>
</dbReference>
<accession>A0ABW8VUJ9</accession>
<keyword evidence="12" id="KW-1185">Reference proteome</keyword>
<dbReference type="InterPro" id="IPR003594">
    <property type="entry name" value="HATPase_dom"/>
</dbReference>
<dbReference type="SUPFAM" id="SSF55874">
    <property type="entry name" value="ATPase domain of HSP90 chaperone/DNA topoisomerase II/histidine kinase"/>
    <property type="match status" value="1"/>
</dbReference>
<keyword evidence="5" id="KW-0547">Nucleotide-binding</keyword>
<name>A0ABW8VUJ9_9BACI</name>
<dbReference type="GO" id="GO:0005524">
    <property type="term" value="F:ATP binding"/>
    <property type="evidence" value="ECO:0007669"/>
    <property type="project" value="UniProtKB-KW"/>
</dbReference>
<dbReference type="SMART" id="SM00387">
    <property type="entry name" value="HATPase_c"/>
    <property type="match status" value="1"/>
</dbReference>
<evidence type="ECO:0000256" key="1">
    <source>
        <dbReference type="ARBA" id="ARBA00000085"/>
    </source>
</evidence>
<evidence type="ECO:0000256" key="6">
    <source>
        <dbReference type="ARBA" id="ARBA00022777"/>
    </source>
</evidence>
<feature type="transmembrane region" description="Helical" evidence="9">
    <location>
        <begin position="86"/>
        <end position="103"/>
    </location>
</feature>
<keyword evidence="9" id="KW-0472">Membrane</keyword>